<proteinExistence type="predicted"/>
<evidence type="ECO:0000256" key="4">
    <source>
        <dbReference type="ARBA" id="ARBA00022679"/>
    </source>
</evidence>
<evidence type="ECO:0000256" key="1">
    <source>
        <dbReference type="ARBA" id="ARBA00004236"/>
    </source>
</evidence>
<keyword evidence="3" id="KW-0328">Glycosyltransferase</keyword>
<keyword evidence="5" id="KW-0472">Membrane</keyword>
<dbReference type="InterPro" id="IPR029044">
    <property type="entry name" value="Nucleotide-diphossugar_trans"/>
</dbReference>
<dbReference type="InterPro" id="IPR001173">
    <property type="entry name" value="Glyco_trans_2-like"/>
</dbReference>
<keyword evidence="4 7" id="KW-0808">Transferase</keyword>
<dbReference type="Gene3D" id="3.90.550.10">
    <property type="entry name" value="Spore Coat Polysaccharide Biosynthesis Protein SpsA, Chain A"/>
    <property type="match status" value="1"/>
</dbReference>
<accession>A0A4R3LYY7</accession>
<protein>
    <submittedName>
        <fullName evidence="7">Glycosyl transferase family 2</fullName>
    </submittedName>
</protein>
<keyword evidence="8" id="KW-1185">Reference proteome</keyword>
<name>A0A4R3LYY7_9HYPH</name>
<dbReference type="AlphaFoldDB" id="A0A4R3LYY7"/>
<dbReference type="EMBL" id="SMAI01000004">
    <property type="protein sequence ID" value="TCT05693.1"/>
    <property type="molecule type" value="Genomic_DNA"/>
</dbReference>
<sequence>MISVIIPTLNAERDLVPTLAALVPGVTGGVLRDVILADGGSNDDTAAIADAAGCVLLAGERDVGARLRQGAAQGRGRWLLFLGTGSVLEEGWVREVGTFMEMAERRDLAARAAATFRLSRDGYGVAPRIADAMSALRLAMLGRPHPGQGLLIAKPHYDRLGGHPAGDAAERRFIGRLGRSIHVLRAQVRMLGTRSDAGGL</sequence>
<dbReference type="GO" id="GO:0005886">
    <property type="term" value="C:plasma membrane"/>
    <property type="evidence" value="ECO:0007669"/>
    <property type="project" value="UniProtKB-SubCell"/>
</dbReference>
<evidence type="ECO:0000256" key="3">
    <source>
        <dbReference type="ARBA" id="ARBA00022676"/>
    </source>
</evidence>
<keyword evidence="2" id="KW-1003">Cell membrane</keyword>
<evidence type="ECO:0000256" key="2">
    <source>
        <dbReference type="ARBA" id="ARBA00022475"/>
    </source>
</evidence>
<dbReference type="GO" id="GO:0016757">
    <property type="term" value="F:glycosyltransferase activity"/>
    <property type="evidence" value="ECO:0007669"/>
    <property type="project" value="UniProtKB-KW"/>
</dbReference>
<evidence type="ECO:0000313" key="7">
    <source>
        <dbReference type="EMBL" id="TCT05693.1"/>
    </source>
</evidence>
<reference evidence="7 8" key="1">
    <citation type="submission" date="2019-03" db="EMBL/GenBank/DDBJ databases">
        <title>Genomic Encyclopedia of Type Strains, Phase IV (KMG-IV): sequencing the most valuable type-strain genomes for metagenomic binning, comparative biology and taxonomic classification.</title>
        <authorList>
            <person name="Goeker M."/>
        </authorList>
    </citation>
    <scope>NUCLEOTIDE SEQUENCE [LARGE SCALE GENOMIC DNA]</scope>
    <source>
        <strain evidence="7 8">DSM 9035</strain>
    </source>
</reference>
<dbReference type="PANTHER" id="PTHR43646:SF2">
    <property type="entry name" value="GLYCOSYLTRANSFERASE 2-LIKE DOMAIN-CONTAINING PROTEIN"/>
    <property type="match status" value="1"/>
</dbReference>
<dbReference type="PANTHER" id="PTHR43646">
    <property type="entry name" value="GLYCOSYLTRANSFERASE"/>
    <property type="match status" value="1"/>
</dbReference>
<dbReference type="SUPFAM" id="SSF53448">
    <property type="entry name" value="Nucleotide-diphospho-sugar transferases"/>
    <property type="match status" value="1"/>
</dbReference>
<feature type="domain" description="Glycosyltransferase 2-like" evidence="6">
    <location>
        <begin position="3"/>
        <end position="98"/>
    </location>
</feature>
<evidence type="ECO:0000313" key="8">
    <source>
        <dbReference type="Proteomes" id="UP000294664"/>
    </source>
</evidence>
<evidence type="ECO:0000256" key="5">
    <source>
        <dbReference type="ARBA" id="ARBA00023136"/>
    </source>
</evidence>
<dbReference type="RefSeq" id="WP_132031021.1">
    <property type="nucleotide sequence ID" value="NZ_SMAI01000004.1"/>
</dbReference>
<comment type="subcellular location">
    <subcellularLocation>
        <location evidence="1">Cell membrane</location>
    </subcellularLocation>
</comment>
<organism evidence="7 8">
    <name type="scientific">Aquabacter spiritensis</name>
    <dbReference type="NCBI Taxonomy" id="933073"/>
    <lineage>
        <taxon>Bacteria</taxon>
        <taxon>Pseudomonadati</taxon>
        <taxon>Pseudomonadota</taxon>
        <taxon>Alphaproteobacteria</taxon>
        <taxon>Hyphomicrobiales</taxon>
        <taxon>Xanthobacteraceae</taxon>
        <taxon>Aquabacter</taxon>
    </lineage>
</organism>
<dbReference type="OrthoDB" id="9811214at2"/>
<dbReference type="Proteomes" id="UP000294664">
    <property type="component" value="Unassembled WGS sequence"/>
</dbReference>
<gene>
    <name evidence="7" type="ORF">EDC64_104252</name>
</gene>
<dbReference type="Pfam" id="PF00535">
    <property type="entry name" value="Glycos_transf_2"/>
    <property type="match status" value="1"/>
</dbReference>
<comment type="caution">
    <text evidence="7">The sequence shown here is derived from an EMBL/GenBank/DDBJ whole genome shotgun (WGS) entry which is preliminary data.</text>
</comment>
<evidence type="ECO:0000259" key="6">
    <source>
        <dbReference type="Pfam" id="PF00535"/>
    </source>
</evidence>